<dbReference type="InterPro" id="IPR005835">
    <property type="entry name" value="NTP_transferase_dom"/>
</dbReference>
<dbReference type="PANTHER" id="PTHR47183:SF1">
    <property type="entry name" value="GLUCOSE-1-PHOSPHATE CYTIDYLYLTRANSFERASE"/>
    <property type="match status" value="1"/>
</dbReference>
<feature type="domain" description="Nucleotidyl transferase" evidence="1">
    <location>
        <begin position="2"/>
        <end position="206"/>
    </location>
</feature>
<dbReference type="Proteomes" id="UP000094197">
    <property type="component" value="Chromosome 1"/>
</dbReference>
<dbReference type="GO" id="GO:0009243">
    <property type="term" value="P:O antigen biosynthetic process"/>
    <property type="evidence" value="ECO:0007669"/>
    <property type="project" value="InterPro"/>
</dbReference>
<dbReference type="OrthoDB" id="9801899at2"/>
<evidence type="ECO:0000313" key="3">
    <source>
        <dbReference type="Proteomes" id="UP000094197"/>
    </source>
</evidence>
<dbReference type="CDD" id="cd02524">
    <property type="entry name" value="G1P_cytidylyltransferase"/>
    <property type="match status" value="1"/>
</dbReference>
<dbReference type="AlphaFoldDB" id="A0A1D7UVV3"/>
<dbReference type="InterPro" id="IPR029044">
    <property type="entry name" value="Nucleotide-diphossugar_trans"/>
</dbReference>
<dbReference type="GO" id="GO:0047343">
    <property type="term" value="F:glucose-1-phosphate cytidylyltransferase activity"/>
    <property type="evidence" value="ECO:0007669"/>
    <property type="project" value="InterPro"/>
</dbReference>
<organism evidence="2 3">
    <name type="scientific">Leptospira tipperaryensis</name>
    <dbReference type="NCBI Taxonomy" id="2564040"/>
    <lineage>
        <taxon>Bacteria</taxon>
        <taxon>Pseudomonadati</taxon>
        <taxon>Spirochaetota</taxon>
        <taxon>Spirochaetia</taxon>
        <taxon>Leptospirales</taxon>
        <taxon>Leptospiraceae</taxon>
        <taxon>Leptospira</taxon>
    </lineage>
</organism>
<dbReference type="KEGG" id="laj:A0128_07480"/>
<proteinExistence type="predicted"/>
<keyword evidence="2" id="KW-0548">Nucleotidyltransferase</keyword>
<evidence type="ECO:0000259" key="1">
    <source>
        <dbReference type="Pfam" id="PF00483"/>
    </source>
</evidence>
<dbReference type="InterPro" id="IPR013446">
    <property type="entry name" value="G1P_cyt_trans-like"/>
</dbReference>
<dbReference type="EMBL" id="CP015217">
    <property type="protein sequence ID" value="AOP33698.1"/>
    <property type="molecule type" value="Genomic_DNA"/>
</dbReference>
<sequence>MKTVILCGGLGTRLSEETTVKPKPMVEIAGKPILWHIMKIYEHYGFGDFVLALGYKGEVIKDYFLNYHARMSDLTVSLKSGSVEYSNPTAEDWKVQLIDTGALTMTGGRLLRLRDQLSKERFMVTYGDGVSNVDIQKLVTFHKSHGKLATVTAVRPPVRFGELSIVGNQVTQFQEKPQAEEGWINGGFFIFEPEILNYIPDESTMLERAPLEALARAGELMAYHHPGYWQCMDTLRDKQTLEELWIQNKAPWKFS</sequence>
<dbReference type="RefSeq" id="WP_069606933.1">
    <property type="nucleotide sequence ID" value="NZ_CP015217.1"/>
</dbReference>
<name>A0A1D7UVV3_9LEPT</name>
<keyword evidence="3" id="KW-1185">Reference proteome</keyword>
<dbReference type="NCBIfam" id="TIGR02623">
    <property type="entry name" value="G1P_cyt_trans"/>
    <property type="match status" value="1"/>
</dbReference>
<protein>
    <submittedName>
        <fullName evidence="2">Glucose-1-phosphate cytidylyltransferase</fullName>
    </submittedName>
</protein>
<dbReference type="Pfam" id="PF00483">
    <property type="entry name" value="NTP_transferase"/>
    <property type="match status" value="1"/>
</dbReference>
<dbReference type="InterPro" id="IPR046981">
    <property type="entry name" value="G1P_cyt_trans"/>
</dbReference>
<reference evidence="2 3" key="1">
    <citation type="submission" date="2016-04" db="EMBL/GenBank/DDBJ databases">
        <title>Complete genome seqeunce of Leptospira alstonii serovar Room22.</title>
        <authorList>
            <person name="Nally J.E."/>
            <person name="Bayles D.O."/>
            <person name="Hurley D."/>
            <person name="Fanning S."/>
            <person name="McMahon B.J."/>
            <person name="Arent Z."/>
        </authorList>
    </citation>
    <scope>NUCLEOTIDE SEQUENCE [LARGE SCALE GENOMIC DNA]</scope>
    <source>
        <strain evidence="2 3">GWTS #1</strain>
    </source>
</reference>
<accession>A0A1D7UVV3</accession>
<evidence type="ECO:0000313" key="2">
    <source>
        <dbReference type="EMBL" id="AOP33698.1"/>
    </source>
</evidence>
<dbReference type="SUPFAM" id="SSF53448">
    <property type="entry name" value="Nucleotide-diphospho-sugar transferases"/>
    <property type="match status" value="1"/>
</dbReference>
<gene>
    <name evidence="2" type="ORF">A0128_07480</name>
</gene>
<dbReference type="Gene3D" id="3.90.550.10">
    <property type="entry name" value="Spore Coat Polysaccharide Biosynthesis Protein SpsA, Chain A"/>
    <property type="match status" value="1"/>
</dbReference>
<dbReference type="PANTHER" id="PTHR47183">
    <property type="entry name" value="GLUCOSE-1-PHOSPHATE CYTIDYLYLTRANSFERASE-RELATED"/>
    <property type="match status" value="1"/>
</dbReference>
<keyword evidence="2" id="KW-0808">Transferase</keyword>